<reference evidence="1" key="1">
    <citation type="submission" date="2019-02" db="EMBL/GenBank/DDBJ databases">
        <authorList>
            <consortium name="Pathogen Informatics"/>
        </authorList>
    </citation>
    <scope>NUCLEOTIDE SEQUENCE</scope>
    <source>
        <strain evidence="1">3012STDY6733949</strain>
    </source>
</reference>
<organism evidence="1">
    <name type="scientific">Nocardia farcinica</name>
    <dbReference type="NCBI Taxonomy" id="37329"/>
    <lineage>
        <taxon>Bacteria</taxon>
        <taxon>Bacillati</taxon>
        <taxon>Actinomycetota</taxon>
        <taxon>Actinomycetes</taxon>
        <taxon>Mycobacteriales</taxon>
        <taxon>Nocardiaceae</taxon>
        <taxon>Nocardia</taxon>
    </lineage>
</organism>
<proteinExistence type="predicted"/>
<protein>
    <submittedName>
        <fullName evidence="1">Uncharacterized protein</fullName>
    </submittedName>
</protein>
<dbReference type="AlphaFoldDB" id="A0A449G5H4"/>
<evidence type="ECO:0000313" key="1">
    <source>
        <dbReference type="EMBL" id="VFA81003.1"/>
    </source>
</evidence>
<sequence length="121" mass="13128">MPGDPGWKQFEVSVFWAGMQLVADTRTRIGEVQARTVERLFRGACGAAVFARAAGVEDEVIRESLTDVVELAELLIRARDSRAEAPIHVGVSRDDIAAQATAFLASGLPSAATIEMRERDE</sequence>
<accession>A0A449G5H4</accession>
<dbReference type="EMBL" id="CAACYE010000002">
    <property type="protein sequence ID" value="VFA81003.1"/>
    <property type="molecule type" value="Genomic_DNA"/>
</dbReference>
<name>A0A449G5H4_NOCFR</name>
<gene>
    <name evidence="1" type="ORF">NCTC1935_00028</name>
</gene>